<dbReference type="RefSeq" id="XP_046066142.1">
    <property type="nucleotide sequence ID" value="XM_046221532.1"/>
</dbReference>
<proteinExistence type="predicted"/>
<keyword evidence="4" id="KW-1185">Reference proteome</keyword>
<dbReference type="InterPro" id="IPR037293">
    <property type="entry name" value="Gal_Oxidase_central_sf"/>
</dbReference>
<dbReference type="PANTHER" id="PTHR32208:SF68">
    <property type="entry name" value="GALACTOSE OXIDASE"/>
    <property type="match status" value="1"/>
</dbReference>
<dbReference type="InterPro" id="IPR008979">
    <property type="entry name" value="Galactose-bd-like_sf"/>
</dbReference>
<dbReference type="AlphaFoldDB" id="A0AAD4PSX6"/>
<dbReference type="Proteomes" id="UP001201262">
    <property type="component" value="Unassembled WGS sequence"/>
</dbReference>
<dbReference type="Pfam" id="PF00754">
    <property type="entry name" value="F5_F8_type_C"/>
    <property type="match status" value="1"/>
</dbReference>
<dbReference type="InterPro" id="IPR014756">
    <property type="entry name" value="Ig_E-set"/>
</dbReference>
<dbReference type="CDD" id="cd02851">
    <property type="entry name" value="E_set_GO_C"/>
    <property type="match status" value="1"/>
</dbReference>
<dbReference type="EMBL" id="JAJTJA010000014">
    <property type="protein sequence ID" value="KAH8689859.1"/>
    <property type="molecule type" value="Genomic_DNA"/>
</dbReference>
<name>A0AAD4PSX6_9EURO</name>
<feature type="domain" description="F5/8 type C" evidence="2">
    <location>
        <begin position="76"/>
        <end position="188"/>
    </location>
</feature>
<feature type="signal peptide" evidence="1">
    <location>
        <begin position="1"/>
        <end position="19"/>
    </location>
</feature>
<dbReference type="PROSITE" id="PS50022">
    <property type="entry name" value="FA58C_3"/>
    <property type="match status" value="1"/>
</dbReference>
<dbReference type="Pfam" id="PF01344">
    <property type="entry name" value="Kelch_1"/>
    <property type="match status" value="1"/>
</dbReference>
<dbReference type="PANTHER" id="PTHR32208">
    <property type="entry name" value="SECRETED PROTEIN-RELATED"/>
    <property type="match status" value="1"/>
</dbReference>
<evidence type="ECO:0000256" key="1">
    <source>
        <dbReference type="SAM" id="SignalP"/>
    </source>
</evidence>
<evidence type="ECO:0000313" key="3">
    <source>
        <dbReference type="EMBL" id="KAH8689859.1"/>
    </source>
</evidence>
<dbReference type="InterPro" id="IPR015202">
    <property type="entry name" value="GO-like_E_set"/>
</dbReference>
<dbReference type="GeneID" id="70251819"/>
<sequence>MRFSEWTWPSLIFAVFAQAQVDSSVIGAFTGEGVPAKGAPGLYQAEPYNSVRLNRTNWIAFCDSESTGNECSNAIDGNNATFWATANNTTFPHFIILDLGSTQNVSGVAMVPRRDGSKDGWILQHQVFTSSDGTNWGEPVAYGMWYSDDSEKLAVIEPQPVRYIRLEALSDATDSQTTSIADLNIYGAASYHVKNPSLGEWGPTIDVPIVPVAAAVEPNNGKVLVWSSWDKDRFGGTPGGVTQTSIWDPKTSNVSHRVVTNTHHDMFCPGISMDSRGYIVVTGGNDAERTSIYVPFNDSWVIGADMTTERGYQATTTLSDGRIFAIGGSWSGEVSDSKNGEIYDPTADEWTPLEGALVKPMLTNDATGPYHADNHGWLFAWKNTSIFQAGPSRAMNWYSVEGDGSVSPAGNRLSDSDEMSGNAVMFDAAAGQILTFGGSPNYEDSESVNSAALITLGAPNSSIEIVQAGQNMQYSRVFHTSVVLPDGSVFIAGGQRHGMPFSEDASLDNRFIPERYIPRDDMFITQQPNSIVRVYHSISLLLPDATVMNGGGGLCANCSTNHYNLQVYTPPYLLMGDGSRAPRPVIKSVSSTKVGFGGQIGIVTESSVDTASLIRYGTTTHTVNTDQRRIPLDLVPVDINTYSVNIPDDGGIALPGYWMLFVLDSSGVPSVATPIQITL</sequence>
<dbReference type="SMART" id="SM00612">
    <property type="entry name" value="Kelch"/>
    <property type="match status" value="3"/>
</dbReference>
<dbReference type="Gene3D" id="2.60.40.10">
    <property type="entry name" value="Immunoglobulins"/>
    <property type="match status" value="1"/>
</dbReference>
<organism evidence="3 4">
    <name type="scientific">Talaromyces proteolyticus</name>
    <dbReference type="NCBI Taxonomy" id="1131652"/>
    <lineage>
        <taxon>Eukaryota</taxon>
        <taxon>Fungi</taxon>
        <taxon>Dikarya</taxon>
        <taxon>Ascomycota</taxon>
        <taxon>Pezizomycotina</taxon>
        <taxon>Eurotiomycetes</taxon>
        <taxon>Eurotiomycetidae</taxon>
        <taxon>Eurotiales</taxon>
        <taxon>Trichocomaceae</taxon>
        <taxon>Talaromyces</taxon>
        <taxon>Talaromyces sect. Bacilispori</taxon>
    </lineage>
</organism>
<dbReference type="Gene3D" id="2.60.120.260">
    <property type="entry name" value="Galactose-binding domain-like"/>
    <property type="match status" value="1"/>
</dbReference>
<accession>A0AAD4PSX6</accession>
<keyword evidence="1" id="KW-0732">Signal</keyword>
<gene>
    <name evidence="3" type="ORF">BGW36DRAFT_440566</name>
</gene>
<evidence type="ECO:0000313" key="4">
    <source>
        <dbReference type="Proteomes" id="UP001201262"/>
    </source>
</evidence>
<dbReference type="InterPro" id="IPR000421">
    <property type="entry name" value="FA58C"/>
</dbReference>
<dbReference type="Gene3D" id="2.130.10.80">
    <property type="entry name" value="Galactose oxidase/kelch, beta-propeller"/>
    <property type="match status" value="1"/>
</dbReference>
<evidence type="ECO:0000259" key="2">
    <source>
        <dbReference type="PROSITE" id="PS50022"/>
    </source>
</evidence>
<dbReference type="SMART" id="SM00231">
    <property type="entry name" value="FA58C"/>
    <property type="match status" value="1"/>
</dbReference>
<comment type="caution">
    <text evidence="3">The sequence shown here is derived from an EMBL/GenBank/DDBJ whole genome shotgun (WGS) entry which is preliminary data.</text>
</comment>
<dbReference type="InterPro" id="IPR006652">
    <property type="entry name" value="Kelch_1"/>
</dbReference>
<protein>
    <submittedName>
        <fullName evidence="3">Galactose oxidase</fullName>
    </submittedName>
</protein>
<dbReference type="SUPFAM" id="SSF49785">
    <property type="entry name" value="Galactose-binding domain-like"/>
    <property type="match status" value="1"/>
</dbReference>
<dbReference type="InterPro" id="IPR011043">
    <property type="entry name" value="Gal_Oxase/kelch_b-propeller"/>
</dbReference>
<dbReference type="SUPFAM" id="SSF50965">
    <property type="entry name" value="Galactose oxidase, central domain"/>
    <property type="match status" value="1"/>
</dbReference>
<reference evidence="3" key="1">
    <citation type="submission" date="2021-12" db="EMBL/GenBank/DDBJ databases">
        <title>Convergent genome expansion in fungi linked to evolution of root-endophyte symbiosis.</title>
        <authorList>
            <consortium name="DOE Joint Genome Institute"/>
            <person name="Ke Y.-H."/>
            <person name="Bonito G."/>
            <person name="Liao H.-L."/>
            <person name="Looney B."/>
            <person name="Rojas-Flechas A."/>
            <person name="Nash J."/>
            <person name="Hameed K."/>
            <person name="Schadt C."/>
            <person name="Martin F."/>
            <person name="Crous P.W."/>
            <person name="Miettinen O."/>
            <person name="Magnuson J.K."/>
            <person name="Labbe J."/>
            <person name="Jacobson D."/>
            <person name="Doktycz M.J."/>
            <person name="Veneault-Fourrey C."/>
            <person name="Kuo A."/>
            <person name="Mondo S."/>
            <person name="Calhoun S."/>
            <person name="Riley R."/>
            <person name="Ohm R."/>
            <person name="LaButti K."/>
            <person name="Andreopoulos B."/>
            <person name="Pangilinan J."/>
            <person name="Nolan M."/>
            <person name="Tritt A."/>
            <person name="Clum A."/>
            <person name="Lipzen A."/>
            <person name="Daum C."/>
            <person name="Barry K."/>
            <person name="Grigoriev I.V."/>
            <person name="Vilgalys R."/>
        </authorList>
    </citation>
    <scope>NUCLEOTIDE SEQUENCE</scope>
    <source>
        <strain evidence="3">PMI_201</strain>
    </source>
</reference>
<dbReference type="InterPro" id="IPR013783">
    <property type="entry name" value="Ig-like_fold"/>
</dbReference>
<dbReference type="SUPFAM" id="SSF81296">
    <property type="entry name" value="E set domains"/>
    <property type="match status" value="1"/>
</dbReference>
<dbReference type="Pfam" id="PF09118">
    <property type="entry name" value="GO-like_E_set"/>
    <property type="match status" value="1"/>
</dbReference>
<feature type="chain" id="PRO_5042216875" evidence="1">
    <location>
        <begin position="20"/>
        <end position="679"/>
    </location>
</feature>